<proteinExistence type="predicted"/>
<protein>
    <recommendedName>
        <fullName evidence="3">Transposase</fullName>
    </recommendedName>
</protein>
<evidence type="ECO:0008006" key="3">
    <source>
        <dbReference type="Google" id="ProtNLM"/>
    </source>
</evidence>
<dbReference type="EMBL" id="JARBHB010000004">
    <property type="protein sequence ID" value="KAJ8885368.1"/>
    <property type="molecule type" value="Genomic_DNA"/>
</dbReference>
<dbReference type="InterPro" id="IPR036397">
    <property type="entry name" value="RNaseH_sf"/>
</dbReference>
<evidence type="ECO:0000313" key="1">
    <source>
        <dbReference type="EMBL" id="KAJ8885368.1"/>
    </source>
</evidence>
<reference evidence="1 2" key="1">
    <citation type="submission" date="2023-02" db="EMBL/GenBank/DDBJ databases">
        <title>LHISI_Scaffold_Assembly.</title>
        <authorList>
            <person name="Stuart O.P."/>
            <person name="Cleave R."/>
            <person name="Magrath M.J.L."/>
            <person name="Mikheyev A.S."/>
        </authorList>
    </citation>
    <scope>NUCLEOTIDE SEQUENCE [LARGE SCALE GENOMIC DNA]</scope>
    <source>
        <strain evidence="1">Daus_M_001</strain>
        <tissue evidence="1">Leg muscle</tissue>
    </source>
</reference>
<evidence type="ECO:0000313" key="2">
    <source>
        <dbReference type="Proteomes" id="UP001159363"/>
    </source>
</evidence>
<gene>
    <name evidence="1" type="ORF">PR048_011565</name>
</gene>
<comment type="caution">
    <text evidence="1">The sequence shown here is derived from an EMBL/GenBank/DDBJ whole genome shotgun (WGS) entry which is preliminary data.</text>
</comment>
<dbReference type="Gene3D" id="3.30.420.10">
    <property type="entry name" value="Ribonuclease H-like superfamily/Ribonuclease H"/>
    <property type="match status" value="1"/>
</dbReference>
<keyword evidence="2" id="KW-1185">Reference proteome</keyword>
<sequence>MEMWGKVLFSDESRFQLFPNQRVRVKCTTTEKFLPECLSIAVQGGGDSVMIWGCMSANGTGILRFINGSMDSKECTSTMKGNMIPFAEKLHGCYFVYQQDNAPCHKSRTTMYWFKDNEVPVLE</sequence>
<organism evidence="1 2">
    <name type="scientific">Dryococelus australis</name>
    <dbReference type="NCBI Taxonomy" id="614101"/>
    <lineage>
        <taxon>Eukaryota</taxon>
        <taxon>Metazoa</taxon>
        <taxon>Ecdysozoa</taxon>
        <taxon>Arthropoda</taxon>
        <taxon>Hexapoda</taxon>
        <taxon>Insecta</taxon>
        <taxon>Pterygota</taxon>
        <taxon>Neoptera</taxon>
        <taxon>Polyneoptera</taxon>
        <taxon>Phasmatodea</taxon>
        <taxon>Verophasmatodea</taxon>
        <taxon>Anareolatae</taxon>
        <taxon>Phasmatidae</taxon>
        <taxon>Eurycanthinae</taxon>
        <taxon>Dryococelus</taxon>
    </lineage>
</organism>
<dbReference type="Proteomes" id="UP001159363">
    <property type="component" value="Chromosome X"/>
</dbReference>
<name>A0ABQ9HN82_9NEOP</name>
<accession>A0ABQ9HN82</accession>